<protein>
    <submittedName>
        <fullName evidence="8">Glycerol-3-phosphate dehydrogenase/oxidase</fullName>
    </submittedName>
</protein>
<evidence type="ECO:0000256" key="4">
    <source>
        <dbReference type="ARBA" id="ARBA00022827"/>
    </source>
</evidence>
<dbReference type="PRINTS" id="PR01001">
    <property type="entry name" value="FADG3PDH"/>
</dbReference>
<dbReference type="RefSeq" id="WP_312748908.1">
    <property type="nucleotide sequence ID" value="NZ_CP116968.1"/>
</dbReference>
<dbReference type="KEGG" id="nneo:PQG83_09800"/>
<feature type="domain" description="Alpha-glycerophosphate oxidase C-terminal" evidence="7">
    <location>
        <begin position="418"/>
        <end position="543"/>
    </location>
</feature>
<dbReference type="GO" id="GO:0004368">
    <property type="term" value="F:glycerol-3-phosphate dehydrogenase (quinone) activity"/>
    <property type="evidence" value="ECO:0007669"/>
    <property type="project" value="InterPro"/>
</dbReference>
<dbReference type="Gene3D" id="3.30.9.10">
    <property type="entry name" value="D-Amino Acid Oxidase, subunit A, domain 2"/>
    <property type="match status" value="1"/>
</dbReference>
<evidence type="ECO:0000256" key="1">
    <source>
        <dbReference type="ARBA" id="ARBA00001974"/>
    </source>
</evidence>
<dbReference type="AlphaFoldDB" id="A0AA96GMF8"/>
<evidence type="ECO:0000256" key="5">
    <source>
        <dbReference type="ARBA" id="ARBA00023002"/>
    </source>
</evidence>
<dbReference type="InterPro" id="IPR038299">
    <property type="entry name" value="DAO_C_sf"/>
</dbReference>
<dbReference type="PANTHER" id="PTHR11985">
    <property type="entry name" value="GLYCEROL-3-PHOSPHATE DEHYDROGENASE"/>
    <property type="match status" value="1"/>
</dbReference>
<dbReference type="InterPro" id="IPR036188">
    <property type="entry name" value="FAD/NAD-bd_sf"/>
</dbReference>
<dbReference type="Pfam" id="PF16901">
    <property type="entry name" value="DAO_C"/>
    <property type="match status" value="1"/>
</dbReference>
<evidence type="ECO:0000256" key="3">
    <source>
        <dbReference type="ARBA" id="ARBA00022630"/>
    </source>
</evidence>
<dbReference type="Proteomes" id="UP001302494">
    <property type="component" value="Chromosome"/>
</dbReference>
<evidence type="ECO:0000256" key="2">
    <source>
        <dbReference type="ARBA" id="ARBA00007330"/>
    </source>
</evidence>
<keyword evidence="5" id="KW-0560">Oxidoreductase</keyword>
<comment type="cofactor">
    <cofactor evidence="1">
        <name>FAD</name>
        <dbReference type="ChEBI" id="CHEBI:57692"/>
    </cofactor>
</comment>
<accession>A0AA96GMF8</accession>
<keyword evidence="4" id="KW-0274">FAD</keyword>
<dbReference type="InterPro" id="IPR006076">
    <property type="entry name" value="FAD-dep_OxRdtase"/>
</dbReference>
<gene>
    <name evidence="8" type="ORF">PQG83_09800</name>
</gene>
<evidence type="ECO:0000313" key="9">
    <source>
        <dbReference type="Proteomes" id="UP001302494"/>
    </source>
</evidence>
<keyword evidence="3" id="KW-0285">Flavoprotein</keyword>
<feature type="domain" description="FAD dependent oxidoreductase" evidence="6">
    <location>
        <begin position="15"/>
        <end position="355"/>
    </location>
</feature>
<keyword evidence="9" id="KW-1185">Reference proteome</keyword>
<dbReference type="InterPro" id="IPR031656">
    <property type="entry name" value="DAO_C"/>
</dbReference>
<name>A0AA96GMF8_9BACT</name>
<dbReference type="InterPro" id="IPR000447">
    <property type="entry name" value="G3P_DH_FAD-dep"/>
</dbReference>
<dbReference type="Pfam" id="PF01266">
    <property type="entry name" value="DAO"/>
    <property type="match status" value="1"/>
</dbReference>
<organism evidence="8 9">
    <name type="scientific">Candidatus Nitrospira neomarina</name>
    <dbReference type="NCBI Taxonomy" id="3020899"/>
    <lineage>
        <taxon>Bacteria</taxon>
        <taxon>Pseudomonadati</taxon>
        <taxon>Nitrospirota</taxon>
        <taxon>Nitrospiria</taxon>
        <taxon>Nitrospirales</taxon>
        <taxon>Nitrospiraceae</taxon>
        <taxon>Nitrospira</taxon>
    </lineage>
</organism>
<dbReference type="Gene3D" id="1.10.8.870">
    <property type="entry name" value="Alpha-glycerophosphate oxidase, cap domain"/>
    <property type="match status" value="1"/>
</dbReference>
<dbReference type="PANTHER" id="PTHR11985:SF15">
    <property type="entry name" value="GLYCEROL-3-PHOSPHATE DEHYDROGENASE, MITOCHONDRIAL"/>
    <property type="match status" value="1"/>
</dbReference>
<sequence length="562" mass="62239">MMTRNLTRLANSRYDVAVVGGGIYGACVAWDASLRGLSVVLLEKGDIGSGTSANSLKIIHGGFRYLQHGDLSRMRESLHEQKALMRIAPHLVHPLPVLIPTYGHGLRGKEVFACALGINDLVGFDRNRLEDPQKHIPRGRILPRSQVLELLPNIQAQNLTGGGVFYDGMVYNSERLLLSFLHSAVAMGAELANYVKVVGYLKGKDNVRGIEAEDMLSGERLQVEAKVVVNACGPWLDQTEDMLSDRPSNHRIPWVKAFNILTRPLFSSYAVGLAARGKYSDDRALLNKGKRLLFMVPWRGCSLIGTAYRSYEGKPDEFSISEEDMHEFLQEINQVYPQAALQMNDVKFVNGGLLPGASVESRGGDIQLESEASIRTRGDVGARNVISLVGVKFTTARRVGERVVDQVFQVLGKTPPQSQTSHTPIRGGAISKFQEFLSQEMKSPRQGLSAKAVQRLVYNYGSSYGDVLKYCPDTGGREPHSESESIRILQAEVQYALREEMPQRLSDVVFRRTEVGTAGYPGDKPLEVCADILSKGLGWNKTQTQQEMAMVRGMYPRATWRN</sequence>
<proteinExistence type="inferred from homology"/>
<dbReference type="GO" id="GO:0046168">
    <property type="term" value="P:glycerol-3-phosphate catabolic process"/>
    <property type="evidence" value="ECO:0007669"/>
    <property type="project" value="TreeGrafter"/>
</dbReference>
<dbReference type="SUPFAM" id="SSF51905">
    <property type="entry name" value="FAD/NAD(P)-binding domain"/>
    <property type="match status" value="1"/>
</dbReference>
<evidence type="ECO:0000259" key="7">
    <source>
        <dbReference type="Pfam" id="PF16901"/>
    </source>
</evidence>
<evidence type="ECO:0000313" key="8">
    <source>
        <dbReference type="EMBL" id="WNM64027.1"/>
    </source>
</evidence>
<dbReference type="Gene3D" id="3.50.50.60">
    <property type="entry name" value="FAD/NAD(P)-binding domain"/>
    <property type="match status" value="1"/>
</dbReference>
<evidence type="ECO:0000259" key="6">
    <source>
        <dbReference type="Pfam" id="PF01266"/>
    </source>
</evidence>
<dbReference type="EMBL" id="CP116968">
    <property type="protein sequence ID" value="WNM64027.1"/>
    <property type="molecule type" value="Genomic_DNA"/>
</dbReference>
<reference evidence="8 9" key="1">
    <citation type="submission" date="2023-01" db="EMBL/GenBank/DDBJ databases">
        <title>Cultivation and genomic characterization of new, ubiquitous marine nitrite-oxidizing bacteria from the Nitrospirales.</title>
        <authorList>
            <person name="Mueller A.J."/>
            <person name="Daebeler A."/>
            <person name="Herbold C.W."/>
            <person name="Kirkegaard R.H."/>
            <person name="Daims H."/>
        </authorList>
    </citation>
    <scope>NUCLEOTIDE SEQUENCE [LARGE SCALE GENOMIC DNA]</scope>
    <source>
        <strain evidence="8 9">DK</strain>
    </source>
</reference>
<comment type="similarity">
    <text evidence="2">Belongs to the FAD-dependent glycerol-3-phosphate dehydrogenase family.</text>
</comment>